<feature type="compositionally biased region" description="Basic and acidic residues" evidence="1">
    <location>
        <begin position="1"/>
        <end position="16"/>
    </location>
</feature>
<dbReference type="SUPFAM" id="SSF110997">
    <property type="entry name" value="Sporulation related repeat"/>
    <property type="match status" value="1"/>
</dbReference>
<keyword evidence="2" id="KW-0812">Transmembrane</keyword>
<keyword evidence="2" id="KW-1133">Transmembrane helix</keyword>
<feature type="compositionally biased region" description="Polar residues" evidence="1">
    <location>
        <begin position="158"/>
        <end position="167"/>
    </location>
</feature>
<evidence type="ECO:0000256" key="2">
    <source>
        <dbReference type="SAM" id="Phobius"/>
    </source>
</evidence>
<dbReference type="OrthoDB" id="8558195at2"/>
<feature type="region of interest" description="Disordered" evidence="1">
    <location>
        <begin position="91"/>
        <end position="142"/>
    </location>
</feature>
<dbReference type="Gene3D" id="3.30.70.1070">
    <property type="entry name" value="Sporulation related repeat"/>
    <property type="match status" value="1"/>
</dbReference>
<evidence type="ECO:0000313" key="4">
    <source>
        <dbReference type="EMBL" id="KEZ75787.1"/>
    </source>
</evidence>
<feature type="domain" description="SPOR" evidence="3">
    <location>
        <begin position="209"/>
        <end position="288"/>
    </location>
</feature>
<dbReference type="GO" id="GO:0042834">
    <property type="term" value="F:peptidoglycan binding"/>
    <property type="evidence" value="ECO:0007669"/>
    <property type="project" value="InterPro"/>
</dbReference>
<evidence type="ECO:0000313" key="5">
    <source>
        <dbReference type="Proteomes" id="UP000028302"/>
    </source>
</evidence>
<dbReference type="EMBL" id="APNK01000053">
    <property type="protein sequence ID" value="KEZ75787.1"/>
    <property type="molecule type" value="Genomic_DNA"/>
</dbReference>
<dbReference type="InterPro" id="IPR007730">
    <property type="entry name" value="SPOR-like_dom"/>
</dbReference>
<comment type="caution">
    <text evidence="4">The sequence shown here is derived from an EMBL/GenBank/DDBJ whole genome shotgun (WGS) entry which is preliminary data.</text>
</comment>
<reference evidence="4 5" key="1">
    <citation type="submission" date="2013-03" db="EMBL/GenBank/DDBJ databases">
        <title>Salinisphaera hydrothermalis C41B8 Genome Sequencing.</title>
        <authorList>
            <person name="Li C."/>
            <person name="Lai Q."/>
            <person name="Shao Z."/>
        </authorList>
    </citation>
    <scope>NUCLEOTIDE SEQUENCE [LARGE SCALE GENOMIC DNA]</scope>
    <source>
        <strain evidence="4 5">C41B8</strain>
    </source>
</reference>
<dbReference type="Pfam" id="PF05036">
    <property type="entry name" value="SPOR"/>
    <property type="match status" value="1"/>
</dbReference>
<organism evidence="4 5">
    <name type="scientific">Salinisphaera hydrothermalis (strain C41B8)</name>
    <dbReference type="NCBI Taxonomy" id="1304275"/>
    <lineage>
        <taxon>Bacteria</taxon>
        <taxon>Pseudomonadati</taxon>
        <taxon>Pseudomonadota</taxon>
        <taxon>Gammaproteobacteria</taxon>
        <taxon>Salinisphaerales</taxon>
        <taxon>Salinisphaeraceae</taxon>
        <taxon>Salinisphaera</taxon>
    </lineage>
</organism>
<dbReference type="PROSITE" id="PS51724">
    <property type="entry name" value="SPOR"/>
    <property type="match status" value="1"/>
</dbReference>
<keyword evidence="5" id="KW-1185">Reference proteome</keyword>
<dbReference type="eggNOG" id="COG3087">
    <property type="taxonomic scope" value="Bacteria"/>
</dbReference>
<dbReference type="STRING" id="1304275.C41B8_18251"/>
<feature type="compositionally biased region" description="Low complexity" evidence="1">
    <location>
        <begin position="103"/>
        <end position="118"/>
    </location>
</feature>
<feature type="region of interest" description="Disordered" evidence="1">
    <location>
        <begin position="1"/>
        <end position="58"/>
    </location>
</feature>
<gene>
    <name evidence="4" type="ORF">C41B8_18251</name>
</gene>
<feature type="region of interest" description="Disordered" evidence="1">
    <location>
        <begin position="157"/>
        <end position="216"/>
    </location>
</feature>
<proteinExistence type="predicted"/>
<protein>
    <submittedName>
        <fullName evidence="4">Sporulation domain-containing protein</fullName>
    </submittedName>
</protein>
<dbReference type="InterPro" id="IPR036680">
    <property type="entry name" value="SPOR-like_sf"/>
</dbReference>
<feature type="compositionally biased region" description="Polar residues" evidence="1">
    <location>
        <begin position="124"/>
        <end position="136"/>
    </location>
</feature>
<dbReference type="RefSeq" id="WP_051883764.1">
    <property type="nucleotide sequence ID" value="NZ_APNK01000053.1"/>
</dbReference>
<dbReference type="Proteomes" id="UP000028302">
    <property type="component" value="Unassembled WGS sequence"/>
</dbReference>
<name>A0A084IGF3_SALHC</name>
<dbReference type="AlphaFoldDB" id="A0A084IGF3"/>
<feature type="transmembrane region" description="Helical" evidence="2">
    <location>
        <begin position="65"/>
        <end position="85"/>
    </location>
</feature>
<sequence length="289" mass="30023">MARDYSSRRNNPPDKNGKRKPAKRATPAARPVRPKKKPAPRKSGGGNGGGNNRSAPSARSGARGCIWLVCALLLGVVGGSIYYIASRPAGHGPESVSINLPQSDSSGNGSAGSSDTAGQASGDKASTSQTEQPQQKKSPRFSFYKMLPNYKVEVPAGQQAQQPVTDNNEPHEAEPAVNTPAPSAPAQSSSRNSSSSTHASSASSSSSSTSTGPGYVIQAGAFSTESDADHRKAQLALLGVTADIVDIQTSSGKTVYRVQSDVLKSSDRAHALAQRLQSHGIETMVRQAD</sequence>
<accession>A0A084IGF3</accession>
<keyword evidence="2" id="KW-0472">Membrane</keyword>
<evidence type="ECO:0000259" key="3">
    <source>
        <dbReference type="PROSITE" id="PS51724"/>
    </source>
</evidence>
<feature type="compositionally biased region" description="Low complexity" evidence="1">
    <location>
        <begin position="179"/>
        <end position="213"/>
    </location>
</feature>
<evidence type="ECO:0000256" key="1">
    <source>
        <dbReference type="SAM" id="MobiDB-lite"/>
    </source>
</evidence>